<organism evidence="3 4">
    <name type="scientific">Urochloa decumbens</name>
    <dbReference type="NCBI Taxonomy" id="240449"/>
    <lineage>
        <taxon>Eukaryota</taxon>
        <taxon>Viridiplantae</taxon>
        <taxon>Streptophyta</taxon>
        <taxon>Embryophyta</taxon>
        <taxon>Tracheophyta</taxon>
        <taxon>Spermatophyta</taxon>
        <taxon>Magnoliopsida</taxon>
        <taxon>Liliopsida</taxon>
        <taxon>Poales</taxon>
        <taxon>Poaceae</taxon>
        <taxon>PACMAD clade</taxon>
        <taxon>Panicoideae</taxon>
        <taxon>Panicodae</taxon>
        <taxon>Paniceae</taxon>
        <taxon>Melinidinae</taxon>
        <taxon>Urochloa</taxon>
    </lineage>
</organism>
<evidence type="ECO:0000313" key="4">
    <source>
        <dbReference type="Proteomes" id="UP001497457"/>
    </source>
</evidence>
<feature type="compositionally biased region" description="Basic and acidic residues" evidence="1">
    <location>
        <begin position="612"/>
        <end position="622"/>
    </location>
</feature>
<dbReference type="AlphaFoldDB" id="A0ABC8VBF3"/>
<dbReference type="EMBL" id="OZ075111">
    <property type="protein sequence ID" value="CAL4887409.1"/>
    <property type="molecule type" value="Genomic_DNA"/>
</dbReference>
<accession>A0ABC8VBF3</accession>
<dbReference type="SMART" id="SM00717">
    <property type="entry name" value="SANT"/>
    <property type="match status" value="1"/>
</dbReference>
<dbReference type="SUPFAM" id="SSF46689">
    <property type="entry name" value="Homeodomain-like"/>
    <property type="match status" value="1"/>
</dbReference>
<feature type="compositionally biased region" description="Basic and acidic residues" evidence="1">
    <location>
        <begin position="543"/>
        <end position="552"/>
    </location>
</feature>
<reference evidence="3 4" key="2">
    <citation type="submission" date="2024-10" db="EMBL/GenBank/DDBJ databases">
        <authorList>
            <person name="Ryan C."/>
        </authorList>
    </citation>
    <scope>NUCLEOTIDE SEQUENCE [LARGE SCALE GENOMIC DNA]</scope>
</reference>
<protein>
    <recommendedName>
        <fullName evidence="2">Myb-like domain-containing protein</fullName>
    </recommendedName>
</protein>
<evidence type="ECO:0000259" key="2">
    <source>
        <dbReference type="PROSITE" id="PS50090"/>
    </source>
</evidence>
<feature type="region of interest" description="Disordered" evidence="1">
    <location>
        <begin position="962"/>
        <end position="988"/>
    </location>
</feature>
<feature type="compositionally biased region" description="Polar residues" evidence="1">
    <location>
        <begin position="645"/>
        <end position="655"/>
    </location>
</feature>
<feature type="region of interest" description="Disordered" evidence="1">
    <location>
        <begin position="543"/>
        <end position="708"/>
    </location>
</feature>
<name>A0ABC8VBF3_9POAL</name>
<feature type="compositionally biased region" description="Polar residues" evidence="1">
    <location>
        <begin position="830"/>
        <end position="842"/>
    </location>
</feature>
<keyword evidence="4" id="KW-1185">Reference proteome</keyword>
<dbReference type="PANTHER" id="PTHR47206">
    <property type="entry name" value="HOMEODOMAIN-LIKE SUPERFAMILY PROTEIN"/>
    <property type="match status" value="1"/>
</dbReference>
<feature type="compositionally biased region" description="Polar residues" evidence="1">
    <location>
        <begin position="866"/>
        <end position="878"/>
    </location>
</feature>
<feature type="domain" description="Myb-like" evidence="2">
    <location>
        <begin position="201"/>
        <end position="251"/>
    </location>
</feature>
<dbReference type="Pfam" id="PF00249">
    <property type="entry name" value="Myb_DNA-binding"/>
    <property type="match status" value="1"/>
</dbReference>
<feature type="compositionally biased region" description="Polar residues" evidence="1">
    <location>
        <begin position="164"/>
        <end position="184"/>
    </location>
</feature>
<dbReference type="InterPro" id="IPR009057">
    <property type="entry name" value="Homeodomain-like_sf"/>
</dbReference>
<proteinExistence type="predicted"/>
<feature type="compositionally biased region" description="Low complexity" evidence="1">
    <location>
        <begin position="909"/>
        <end position="922"/>
    </location>
</feature>
<reference evidence="4" key="1">
    <citation type="submission" date="2024-06" db="EMBL/GenBank/DDBJ databases">
        <authorList>
            <person name="Ryan C."/>
        </authorList>
    </citation>
    <scope>NUCLEOTIDE SEQUENCE [LARGE SCALE GENOMIC DNA]</scope>
</reference>
<feature type="region of interest" description="Disordered" evidence="1">
    <location>
        <begin position="825"/>
        <end position="923"/>
    </location>
</feature>
<feature type="region of interest" description="Disordered" evidence="1">
    <location>
        <begin position="159"/>
        <end position="214"/>
    </location>
</feature>
<sequence>MAAAAAPAAGAGKGKRKRPLSEDDVYLLLHRYAPATILTALQEVAQHVEGGKRIDWKAMVGKSATGITSAREYQMLWRHFAYNHDLDETVDAGDQPLGDDSDLEFELEPVPNPTQEALSEASALAKALISGSSREQASGQRVNLDAPLLNPQNEKIVRVPSEKQLAQNNRITNVTGPVSNSKQASHLGPSPGSFDSNGPSKKKKKPKAWSKEEDADLAAGVQKYGEGNWDYIFHKCKFDNTRTTDQLSQRWALICKRPGGSLKPASTKHATIASSEERKDALKALSMAVGPMRRTSMIRPGPHQQGIQHKSAVFAPKIPEVKPVAAPAPALALPVPVPVPVPVPMPLPVKVQVKSPLPQEQQAPVQRVPPKSANASNKTRKKQAAQPNPTMGSIQQTAIAAGARLAPAETAATFLKEVAQSAHIRSQATGSSKSSASLKAPSVVVELGTQSVSTQHLEPLNTSAPKSAPSVLTKHATEQVHCASEVAIVNPPVPSAGAHLLETKKELSTTPVPGSCDSEEKEDDSTFCAITIDDLFPEDAKEPEIIDEKTKQPVEIVSQRGKQPETVDPKAMQPETADPKAKQPETVDPEAKQPETADTKAKQPDTLNPKVEMVDPKDKDMLEFDQFVASQGGVNTDHLDKSKTGRSASQAQSLVGSEKKQVKLVPIVGKGNPVSAGVPTTAKRTKTPVPHLMNPVPAGTPRGIVGTVNANAPNKTLVRKASTLAPAGVQAPPLKKHAMNVKGNQVMQPSTAAVGSGVPASSQASVAVNGASKVNLPPNSAQVSTVVNIGSKVNPPFSGQASAVVNIGSKANPPSIGQASAVVNVGSKANPPSSGQSSTVPNIGSKANPPSSGQSSTAPNVGSKANPPSSGQSSTVPNVCSKANPPSSGQSITALNVGSRVNPPSKGQASVAVNGGANRAANPLPSRQASVVAVNGINRAANPLPSSQASVVAVNGANRAANPLSNSQAGIATSGAANKAKPSGAPKQ</sequence>
<dbReference type="InterPro" id="IPR001005">
    <property type="entry name" value="SANT/Myb"/>
</dbReference>
<feature type="compositionally biased region" description="Basic and acidic residues" evidence="1">
    <location>
        <begin position="577"/>
        <end position="603"/>
    </location>
</feature>
<dbReference type="Proteomes" id="UP001497457">
    <property type="component" value="Chromosome 1b"/>
</dbReference>
<feature type="compositionally biased region" description="Polar residues" evidence="1">
    <location>
        <begin position="848"/>
        <end position="860"/>
    </location>
</feature>
<feature type="compositionally biased region" description="Polar residues" evidence="1">
    <location>
        <begin position="884"/>
        <end position="896"/>
    </location>
</feature>
<dbReference type="PROSITE" id="PS50090">
    <property type="entry name" value="MYB_LIKE"/>
    <property type="match status" value="1"/>
</dbReference>
<feature type="region of interest" description="Disordered" evidence="1">
    <location>
        <begin position="358"/>
        <end position="391"/>
    </location>
</feature>
<dbReference type="CDD" id="cd11660">
    <property type="entry name" value="SANT_TRF"/>
    <property type="match status" value="1"/>
</dbReference>
<evidence type="ECO:0000313" key="3">
    <source>
        <dbReference type="EMBL" id="CAL4887409.1"/>
    </source>
</evidence>
<dbReference type="Gene3D" id="1.10.10.60">
    <property type="entry name" value="Homeodomain-like"/>
    <property type="match status" value="1"/>
</dbReference>
<dbReference type="PANTHER" id="PTHR47206:SF1">
    <property type="entry name" value="HOMEODOMAIN-LIKE SUPERFAMILY PROTEIN"/>
    <property type="match status" value="1"/>
</dbReference>
<evidence type="ECO:0000256" key="1">
    <source>
        <dbReference type="SAM" id="MobiDB-lite"/>
    </source>
</evidence>
<gene>
    <name evidence="3" type="ORF">URODEC1_LOCUS1710</name>
</gene>